<evidence type="ECO:0000256" key="4">
    <source>
        <dbReference type="ARBA" id="ARBA00022840"/>
    </source>
</evidence>
<dbReference type="PROSITE" id="PS51192">
    <property type="entry name" value="HELICASE_ATP_BIND_1"/>
    <property type="match status" value="1"/>
</dbReference>
<name>A0A932CP32_UNCTE</name>
<reference evidence="8" key="1">
    <citation type="submission" date="2020-07" db="EMBL/GenBank/DDBJ databases">
        <title>Huge and variable diversity of episymbiotic CPR bacteria and DPANN archaea in groundwater ecosystems.</title>
        <authorList>
            <person name="He C.Y."/>
            <person name="Keren R."/>
            <person name="Whittaker M."/>
            <person name="Farag I.F."/>
            <person name="Doudna J."/>
            <person name="Cate J.H.D."/>
            <person name="Banfield J.F."/>
        </authorList>
    </citation>
    <scope>NUCLEOTIDE SEQUENCE</scope>
    <source>
        <strain evidence="8">NC_groundwater_672_Ag_B-0.1um_62_36</strain>
    </source>
</reference>
<feature type="domain" description="Helicase ATP-binding" evidence="6">
    <location>
        <begin position="130"/>
        <end position="291"/>
    </location>
</feature>
<dbReference type="GO" id="GO:0016787">
    <property type="term" value="F:hydrolase activity"/>
    <property type="evidence" value="ECO:0007669"/>
    <property type="project" value="UniProtKB-KW"/>
</dbReference>
<dbReference type="GO" id="GO:0004386">
    <property type="term" value="F:helicase activity"/>
    <property type="evidence" value="ECO:0007669"/>
    <property type="project" value="UniProtKB-KW"/>
</dbReference>
<dbReference type="InterPro" id="IPR027417">
    <property type="entry name" value="P-loop_NTPase"/>
</dbReference>
<keyword evidence="1" id="KW-0547">Nucleotide-binding</keyword>
<organism evidence="8 9">
    <name type="scientific">Tectimicrobiota bacterium</name>
    <dbReference type="NCBI Taxonomy" id="2528274"/>
    <lineage>
        <taxon>Bacteria</taxon>
        <taxon>Pseudomonadati</taxon>
        <taxon>Nitrospinota/Tectimicrobiota group</taxon>
        <taxon>Candidatus Tectimicrobiota</taxon>
    </lineage>
</organism>
<evidence type="ECO:0000256" key="2">
    <source>
        <dbReference type="ARBA" id="ARBA00022801"/>
    </source>
</evidence>
<dbReference type="EMBL" id="JACPRF010000155">
    <property type="protein sequence ID" value="MBI2876217.1"/>
    <property type="molecule type" value="Genomic_DNA"/>
</dbReference>
<dbReference type="InterPro" id="IPR057342">
    <property type="entry name" value="DEXDc_RapA"/>
</dbReference>
<dbReference type="InterPro" id="IPR038718">
    <property type="entry name" value="SNF2-like_sf"/>
</dbReference>
<dbReference type="PANTHER" id="PTHR10799">
    <property type="entry name" value="SNF2/RAD54 HELICASE FAMILY"/>
    <property type="match status" value="1"/>
</dbReference>
<protein>
    <submittedName>
        <fullName evidence="8">DEAD/DEAH box helicase</fullName>
    </submittedName>
</protein>
<dbReference type="CDD" id="cd18011">
    <property type="entry name" value="DEXDc_RapA"/>
    <property type="match status" value="1"/>
</dbReference>
<evidence type="ECO:0000256" key="5">
    <source>
        <dbReference type="SAM" id="MobiDB-lite"/>
    </source>
</evidence>
<evidence type="ECO:0000256" key="1">
    <source>
        <dbReference type="ARBA" id="ARBA00022741"/>
    </source>
</evidence>
<dbReference type="SUPFAM" id="SSF52540">
    <property type="entry name" value="P-loop containing nucleoside triphosphate hydrolases"/>
    <property type="match status" value="2"/>
</dbReference>
<dbReference type="InterPro" id="IPR049730">
    <property type="entry name" value="SNF2/RAD54-like_C"/>
</dbReference>
<feature type="compositionally biased region" description="Pro residues" evidence="5">
    <location>
        <begin position="25"/>
        <end position="34"/>
    </location>
</feature>
<dbReference type="SMART" id="SM00490">
    <property type="entry name" value="HELICc"/>
    <property type="match status" value="1"/>
</dbReference>
<evidence type="ECO:0000259" key="6">
    <source>
        <dbReference type="PROSITE" id="PS51192"/>
    </source>
</evidence>
<feature type="region of interest" description="Disordered" evidence="5">
    <location>
        <begin position="20"/>
        <end position="42"/>
    </location>
</feature>
<keyword evidence="4" id="KW-0067">ATP-binding</keyword>
<evidence type="ECO:0000313" key="9">
    <source>
        <dbReference type="Proteomes" id="UP000769766"/>
    </source>
</evidence>
<dbReference type="AlphaFoldDB" id="A0A932CP32"/>
<accession>A0A932CP32</accession>
<sequence>MLPWVSASRLYVTWGEAQKRSPAKVPGPPTPEAAPPAAGLAEKAKKPAEVEAPLVRAVRQPPRRLSLAFSFEADGALERLKQEAYEPLELYDLRLQGEQISLFEGYDSLLCLGTLHGVESYWFQVETVKRVLKHFRGRVLLCDEVGLGKTIEAGMLLKEYLLRGLVKRILILVPPSLVSQWKEEMETKFGLEFVTTDDPDYTASPASFWRAHDRIIASINIAKSKRNFEAVSGLEHDLVVVDEAHHLKNRTSLNWKLVNALKKKFIFLLTATPVQNDLMELYNLITLLRPGTLKTPAYFRQEFMQRGDPRSPQNRERLRDLLQEVMVRNTRSLADIRLPKRYATTVLVRQEEAERELYQRLSRFVAAHYPVESPLNRFTLNLLQMEAGSSPFALRATMERLLAGGGLPAEVRRELEEMRGMAGEVRRTQKAVKLLEVLRAHPIKKLVFTKYLETQDYLCQLLRQEGIPFALLSGSLSNPEKDEQVRRFREEVDLLIATESGGEGRNLQFCNTMVNYDLPWNPMRIEQRIGRIHRIGQEREVFVFNLAGEGTVEDYLLYLLDRKINMFELVIGELEMILGYLRDERDFPEIVMDLWVRSSTPQELQESFSALGEKLLEARQAYQKTREYDEQLFSRDFEV</sequence>
<dbReference type="InterPro" id="IPR014001">
    <property type="entry name" value="Helicase_ATP-bd"/>
</dbReference>
<gene>
    <name evidence="8" type="ORF">HYY20_04985</name>
</gene>
<evidence type="ECO:0000313" key="8">
    <source>
        <dbReference type="EMBL" id="MBI2876217.1"/>
    </source>
</evidence>
<dbReference type="Pfam" id="PF00176">
    <property type="entry name" value="SNF2-rel_dom"/>
    <property type="match status" value="1"/>
</dbReference>
<comment type="caution">
    <text evidence="8">The sequence shown here is derived from an EMBL/GenBank/DDBJ whole genome shotgun (WGS) entry which is preliminary data.</text>
</comment>
<feature type="domain" description="Helicase C-terminal" evidence="7">
    <location>
        <begin position="430"/>
        <end position="582"/>
    </location>
</feature>
<dbReference type="InterPro" id="IPR000330">
    <property type="entry name" value="SNF2_N"/>
</dbReference>
<dbReference type="InterPro" id="IPR001650">
    <property type="entry name" value="Helicase_C-like"/>
</dbReference>
<dbReference type="Gene3D" id="3.40.50.10810">
    <property type="entry name" value="Tandem AAA-ATPase domain"/>
    <property type="match status" value="1"/>
</dbReference>
<dbReference type="Pfam" id="PF00271">
    <property type="entry name" value="Helicase_C"/>
    <property type="match status" value="1"/>
</dbReference>
<proteinExistence type="predicted"/>
<dbReference type="GO" id="GO:0005524">
    <property type="term" value="F:ATP binding"/>
    <property type="evidence" value="ECO:0007669"/>
    <property type="project" value="UniProtKB-KW"/>
</dbReference>
<evidence type="ECO:0000256" key="3">
    <source>
        <dbReference type="ARBA" id="ARBA00022806"/>
    </source>
</evidence>
<dbReference type="PROSITE" id="PS51194">
    <property type="entry name" value="HELICASE_CTER"/>
    <property type="match status" value="1"/>
</dbReference>
<keyword evidence="3 8" id="KW-0347">Helicase</keyword>
<dbReference type="Proteomes" id="UP000769766">
    <property type="component" value="Unassembled WGS sequence"/>
</dbReference>
<evidence type="ECO:0000259" key="7">
    <source>
        <dbReference type="PROSITE" id="PS51194"/>
    </source>
</evidence>
<dbReference type="SMART" id="SM00487">
    <property type="entry name" value="DEXDc"/>
    <property type="match status" value="1"/>
</dbReference>
<dbReference type="CDD" id="cd18793">
    <property type="entry name" value="SF2_C_SNF"/>
    <property type="match status" value="1"/>
</dbReference>
<dbReference type="Gene3D" id="3.40.50.300">
    <property type="entry name" value="P-loop containing nucleotide triphosphate hydrolases"/>
    <property type="match status" value="1"/>
</dbReference>
<keyword evidence="2" id="KW-0378">Hydrolase</keyword>